<evidence type="ECO:0000313" key="2">
    <source>
        <dbReference type="EMBL" id="GIH25383.1"/>
    </source>
</evidence>
<dbReference type="AlphaFoldDB" id="A0A919UPH6"/>
<sequence length="456" mass="48731">MSDADLRLRYLDEVIPMLFPPSSRTSARTLLPHRLVPRRLVPRARWHVGGRVLVGDGPDTIETYLSDILGQPIHTVLHVRPARRANRKPILEAYGSDGLLGFVKIGDNPRTSALVHHEAATLRMLHDRPLKVVTPPTVLHFGTWRDLDVLLLSPLPTNGTHRRSDPPSPTPIDDVPRETGFASPIAPPSGQSPIAHGFVQEPSSAYSSGPTLSPDIHGLPHGANSTRSSGPTSSASTHDFGQEPSSAYPSGPTSSPNTHGLPHGINPTRSGGPTSSAGTHGFGQGAGFASFARPSGGRWARLPFGGGAWAPGGLGGRRKVGAELLAAAVSEIAGLDPAGAWHGDFSPWNVCAGGDGELLVWDWERFEVGVPIGFDALHHFFHGALRRMRPGQAAQACVSRAGRILEPFGLSFAEARLTAAHYLMTLADRHRRDDHEPLGPASDWLNPVLDHLEVLP</sequence>
<organism evidence="2 3">
    <name type="scientific">Acrocarpospora phusangensis</name>
    <dbReference type="NCBI Taxonomy" id="1070424"/>
    <lineage>
        <taxon>Bacteria</taxon>
        <taxon>Bacillati</taxon>
        <taxon>Actinomycetota</taxon>
        <taxon>Actinomycetes</taxon>
        <taxon>Streptosporangiales</taxon>
        <taxon>Streptosporangiaceae</taxon>
        <taxon>Acrocarpospora</taxon>
    </lineage>
</organism>
<protein>
    <recommendedName>
        <fullName evidence="4">Aminoglycoside phosphotransferase domain-containing protein</fullName>
    </recommendedName>
</protein>
<dbReference type="EMBL" id="BOOA01000028">
    <property type="protein sequence ID" value="GIH25383.1"/>
    <property type="molecule type" value="Genomic_DNA"/>
</dbReference>
<proteinExistence type="predicted"/>
<feature type="compositionally biased region" description="Polar residues" evidence="1">
    <location>
        <begin position="201"/>
        <end position="211"/>
    </location>
</feature>
<keyword evidence="3" id="KW-1185">Reference proteome</keyword>
<comment type="caution">
    <text evidence="2">The sequence shown here is derived from an EMBL/GenBank/DDBJ whole genome shotgun (WGS) entry which is preliminary data.</text>
</comment>
<dbReference type="SUPFAM" id="SSF56112">
    <property type="entry name" value="Protein kinase-like (PK-like)"/>
    <property type="match status" value="1"/>
</dbReference>
<evidence type="ECO:0008006" key="4">
    <source>
        <dbReference type="Google" id="ProtNLM"/>
    </source>
</evidence>
<dbReference type="Proteomes" id="UP000640052">
    <property type="component" value="Unassembled WGS sequence"/>
</dbReference>
<accession>A0A919UPH6</accession>
<feature type="compositionally biased region" description="Low complexity" evidence="1">
    <location>
        <begin position="225"/>
        <end position="237"/>
    </location>
</feature>
<evidence type="ECO:0000313" key="3">
    <source>
        <dbReference type="Proteomes" id="UP000640052"/>
    </source>
</evidence>
<feature type="compositionally biased region" description="Polar residues" evidence="1">
    <location>
        <begin position="267"/>
        <end position="278"/>
    </location>
</feature>
<feature type="region of interest" description="Disordered" evidence="1">
    <location>
        <begin position="157"/>
        <end position="287"/>
    </location>
</feature>
<reference evidence="2" key="1">
    <citation type="submission" date="2021-01" db="EMBL/GenBank/DDBJ databases">
        <title>Whole genome shotgun sequence of Acrocarpospora phusangensis NBRC 108782.</title>
        <authorList>
            <person name="Komaki H."/>
            <person name="Tamura T."/>
        </authorList>
    </citation>
    <scope>NUCLEOTIDE SEQUENCE</scope>
    <source>
        <strain evidence="2">NBRC 108782</strain>
    </source>
</reference>
<feature type="compositionally biased region" description="Polar residues" evidence="1">
    <location>
        <begin position="243"/>
        <end position="258"/>
    </location>
</feature>
<evidence type="ECO:0000256" key="1">
    <source>
        <dbReference type="SAM" id="MobiDB-lite"/>
    </source>
</evidence>
<gene>
    <name evidence="2" type="ORF">Aph01nite_36930</name>
</gene>
<name>A0A919UPH6_9ACTN</name>
<dbReference type="InterPro" id="IPR011009">
    <property type="entry name" value="Kinase-like_dom_sf"/>
</dbReference>